<gene>
    <name evidence="1" type="ORF">PPENT_87.1.T1700027</name>
</gene>
<dbReference type="Proteomes" id="UP000689195">
    <property type="component" value="Unassembled WGS sequence"/>
</dbReference>
<evidence type="ECO:0000313" key="2">
    <source>
        <dbReference type="Proteomes" id="UP000689195"/>
    </source>
</evidence>
<evidence type="ECO:0000313" key="1">
    <source>
        <dbReference type="EMBL" id="CAD8212664.1"/>
    </source>
</evidence>
<proteinExistence type="predicted"/>
<comment type="caution">
    <text evidence="1">The sequence shown here is derived from an EMBL/GenBank/DDBJ whole genome shotgun (WGS) entry which is preliminary data.</text>
</comment>
<accession>A0A8S1YNB0</accession>
<organism evidence="1 2">
    <name type="scientific">Paramecium pentaurelia</name>
    <dbReference type="NCBI Taxonomy" id="43138"/>
    <lineage>
        <taxon>Eukaryota</taxon>
        <taxon>Sar</taxon>
        <taxon>Alveolata</taxon>
        <taxon>Ciliophora</taxon>
        <taxon>Intramacronucleata</taxon>
        <taxon>Oligohymenophorea</taxon>
        <taxon>Peniculida</taxon>
        <taxon>Parameciidae</taxon>
        <taxon>Paramecium</taxon>
    </lineage>
</organism>
<protein>
    <submittedName>
        <fullName evidence="1">Uncharacterized protein</fullName>
    </submittedName>
</protein>
<keyword evidence="2" id="KW-1185">Reference proteome</keyword>
<sequence>MRNYHHQSYNNLVTPSIYKHRKRYIVSLSEILTLLLIQCVQTIQLQQIGSRYLNLRIQVSIKIMQQISHDLKNSIFIVQSMTTLILDYLFELSEMETNSVAFLKIQSCCNFLEMGLKNVQILQQFGYDFQDFAQIKKLKLMRLILCQIQDFQIYFKSDKKKNLQLDIFSNLIHYLQIMIL</sequence>
<dbReference type="AlphaFoldDB" id="A0A8S1YNB0"/>
<dbReference type="EMBL" id="CAJJDO010000170">
    <property type="protein sequence ID" value="CAD8212664.1"/>
    <property type="molecule type" value="Genomic_DNA"/>
</dbReference>
<reference evidence="1" key="1">
    <citation type="submission" date="2021-01" db="EMBL/GenBank/DDBJ databases">
        <authorList>
            <consortium name="Genoscope - CEA"/>
            <person name="William W."/>
        </authorList>
    </citation>
    <scope>NUCLEOTIDE SEQUENCE</scope>
</reference>
<name>A0A8S1YNB0_9CILI</name>